<proteinExistence type="predicted"/>
<protein>
    <submittedName>
        <fullName evidence="3">Nucleotidyltransferase family protein</fullName>
    </submittedName>
</protein>
<dbReference type="RefSeq" id="WP_080658261.1">
    <property type="nucleotide sequence ID" value="NZ_SIOA01000007.1"/>
</dbReference>
<dbReference type="AlphaFoldDB" id="A0A7M3DTX5"/>
<comment type="caution">
    <text evidence="3">The sequence shown here is derived from an EMBL/GenBank/DDBJ whole genome shotgun (WGS) entry which is preliminary data.</text>
</comment>
<dbReference type="Proteomes" id="UP000292974">
    <property type="component" value="Unassembled WGS sequence"/>
</dbReference>
<dbReference type="PANTHER" id="PTHR43777:SF1">
    <property type="entry name" value="MOLYBDENUM COFACTOR CYTIDYLYLTRANSFERASE"/>
    <property type="match status" value="1"/>
</dbReference>
<dbReference type="SUPFAM" id="SSF53448">
    <property type="entry name" value="Nucleotide-diphospho-sugar transferases"/>
    <property type="match status" value="1"/>
</dbReference>
<evidence type="ECO:0000259" key="2">
    <source>
        <dbReference type="Pfam" id="PF12804"/>
    </source>
</evidence>
<dbReference type="EMBL" id="SIOP01000001">
    <property type="protein sequence ID" value="TAY52052.1"/>
    <property type="molecule type" value="Genomic_DNA"/>
</dbReference>
<evidence type="ECO:0000313" key="4">
    <source>
        <dbReference type="Proteomes" id="UP000292974"/>
    </source>
</evidence>
<feature type="domain" description="MobA-like NTP transferase" evidence="2">
    <location>
        <begin position="28"/>
        <end position="190"/>
    </location>
</feature>
<keyword evidence="3" id="KW-0808">Transferase</keyword>
<dbReference type="CDD" id="cd04182">
    <property type="entry name" value="GT_2_like_f"/>
    <property type="match status" value="1"/>
</dbReference>
<dbReference type="Pfam" id="PF12804">
    <property type="entry name" value="NTP_transf_3"/>
    <property type="match status" value="1"/>
</dbReference>
<sequence>MSNTPRADHPAGKRRTADQSAIPRVAILLLAAGRAARMGPTGGHKLLAEFDGIPLVRRMAAVALGSNAAAVILVTGHRRTEIETAVTGLNLEMVENPHYLPGMASSLVAGVSYLEDRQIDGALVMLADMPGLLSSHLNQLIATFQLSGQECIVRAAYQGRPGNPVILPTSLNRQILQLKGDIGARQIIENASLPVIQVEIGEAALLDLDTPEAVKGAGGIIKY</sequence>
<dbReference type="PANTHER" id="PTHR43777">
    <property type="entry name" value="MOLYBDENUM COFACTOR CYTIDYLYLTRANSFERASE"/>
    <property type="match status" value="1"/>
</dbReference>
<dbReference type="Gene3D" id="3.90.550.10">
    <property type="entry name" value="Spore Coat Polysaccharide Biosynthesis Protein SpsA, Chain A"/>
    <property type="match status" value="1"/>
</dbReference>
<name>A0A7M3DTX5_RHILE</name>
<reference evidence="3 4" key="1">
    <citation type="submission" date="2019-02" db="EMBL/GenBank/DDBJ databases">
        <title>The genomic architecture of introgression among sibling species of bacteria.</title>
        <authorList>
            <person name="Cavassim M.I.A."/>
            <person name="Moeskjaer S."/>
            <person name="Moslemi C."/>
            <person name="Fields B."/>
            <person name="Bachmann A."/>
            <person name="Vilhjalmsson B."/>
            <person name="Schierup M.H."/>
            <person name="Young J.P.W."/>
            <person name="Andersen S.U."/>
        </authorList>
    </citation>
    <scope>NUCLEOTIDE SEQUENCE [LARGE SCALE GENOMIC DNA]</scope>
    <source>
        <strain evidence="3 4">SM135B</strain>
    </source>
</reference>
<evidence type="ECO:0000313" key="3">
    <source>
        <dbReference type="EMBL" id="TAY52052.1"/>
    </source>
</evidence>
<gene>
    <name evidence="3" type="ORF">ELH90_10475</name>
</gene>
<organism evidence="3 4">
    <name type="scientific">Rhizobium leguminosarum</name>
    <dbReference type="NCBI Taxonomy" id="384"/>
    <lineage>
        <taxon>Bacteria</taxon>
        <taxon>Pseudomonadati</taxon>
        <taxon>Pseudomonadota</taxon>
        <taxon>Alphaproteobacteria</taxon>
        <taxon>Hyphomicrobiales</taxon>
        <taxon>Rhizobiaceae</taxon>
        <taxon>Rhizobium/Agrobacterium group</taxon>
        <taxon>Rhizobium</taxon>
    </lineage>
</organism>
<dbReference type="InterPro" id="IPR025877">
    <property type="entry name" value="MobA-like_NTP_Trfase"/>
</dbReference>
<accession>A0A7M3DTX5</accession>
<dbReference type="GO" id="GO:0016779">
    <property type="term" value="F:nucleotidyltransferase activity"/>
    <property type="evidence" value="ECO:0007669"/>
    <property type="project" value="UniProtKB-ARBA"/>
</dbReference>
<keyword evidence="1" id="KW-0460">Magnesium</keyword>
<dbReference type="InterPro" id="IPR029044">
    <property type="entry name" value="Nucleotide-diphossugar_trans"/>
</dbReference>
<evidence type="ECO:0000256" key="1">
    <source>
        <dbReference type="ARBA" id="ARBA00022842"/>
    </source>
</evidence>